<protein>
    <submittedName>
        <fullName evidence="2">Uncharacterized protein</fullName>
    </submittedName>
</protein>
<name>A0A654AX43_BACMY</name>
<proteinExistence type="predicted"/>
<feature type="transmembrane region" description="Helical" evidence="1">
    <location>
        <begin position="6"/>
        <end position="27"/>
    </location>
</feature>
<keyword evidence="1" id="KW-0812">Transmembrane</keyword>
<sequence length="122" mass="14077">MLNKKIWKAIGIIFVIYFVFKTISGLFGGEFQEIESDAKKQAKQSLEQEIKKEAIVSYKIEGVQVVSDSKQDSSDSNVRTVELRVLTNSKTSDGNEVPYPFHFTYYQKKGSHDWKSVNRYKE</sequence>
<evidence type="ECO:0000313" key="3">
    <source>
        <dbReference type="Proteomes" id="UP000437562"/>
    </source>
</evidence>
<keyword evidence="1" id="KW-0472">Membrane</keyword>
<reference evidence="2 3" key="1">
    <citation type="submission" date="2019-10" db="EMBL/GenBank/DDBJ databases">
        <authorList>
            <person name="Karimi E."/>
        </authorList>
    </citation>
    <scope>NUCLEOTIDE SEQUENCE [LARGE SCALE GENOMIC DNA]</scope>
    <source>
        <strain evidence="2">Bacillus sp. 71</strain>
    </source>
</reference>
<gene>
    <name evidence="2" type="ORF">BACI71_60100</name>
</gene>
<evidence type="ECO:0000256" key="1">
    <source>
        <dbReference type="SAM" id="Phobius"/>
    </source>
</evidence>
<dbReference type="AlphaFoldDB" id="A0A654AX43"/>
<organism evidence="2 3">
    <name type="scientific">Bacillus mycoides</name>
    <dbReference type="NCBI Taxonomy" id="1405"/>
    <lineage>
        <taxon>Bacteria</taxon>
        <taxon>Bacillati</taxon>
        <taxon>Bacillota</taxon>
        <taxon>Bacilli</taxon>
        <taxon>Bacillales</taxon>
        <taxon>Bacillaceae</taxon>
        <taxon>Bacillus</taxon>
        <taxon>Bacillus cereus group</taxon>
    </lineage>
</organism>
<dbReference type="EMBL" id="CABWMC010000031">
    <property type="protein sequence ID" value="VXC71388.1"/>
    <property type="molecule type" value="Genomic_DNA"/>
</dbReference>
<dbReference type="Proteomes" id="UP000437562">
    <property type="component" value="Unassembled WGS sequence"/>
</dbReference>
<keyword evidence="1" id="KW-1133">Transmembrane helix</keyword>
<accession>A0A654AX43</accession>
<evidence type="ECO:0000313" key="2">
    <source>
        <dbReference type="EMBL" id="VXC71388.1"/>
    </source>
</evidence>